<evidence type="ECO:0000256" key="1">
    <source>
        <dbReference type="ARBA" id="ARBA00022723"/>
    </source>
</evidence>
<keyword evidence="9" id="KW-1185">Reference proteome</keyword>
<keyword evidence="3" id="KW-0862">Zinc</keyword>
<dbReference type="InParanoid" id="A0A3Q0HP33"/>
<dbReference type="InterPro" id="IPR013320">
    <property type="entry name" value="ConA-like_dom_sf"/>
</dbReference>
<dbReference type="CDD" id="cd12888">
    <property type="entry name" value="SPRY_PRY_TRIM7_like"/>
    <property type="match status" value="1"/>
</dbReference>
<evidence type="ECO:0000259" key="6">
    <source>
        <dbReference type="PROSITE" id="PS50089"/>
    </source>
</evidence>
<evidence type="ECO:0000256" key="2">
    <source>
        <dbReference type="ARBA" id="ARBA00022771"/>
    </source>
</evidence>
<dbReference type="SUPFAM" id="SSF57845">
    <property type="entry name" value="B-box zinc-binding domain"/>
    <property type="match status" value="1"/>
</dbReference>
<reference evidence="10" key="1">
    <citation type="submission" date="2025-08" db="UniProtKB">
        <authorList>
            <consortium name="RefSeq"/>
        </authorList>
    </citation>
    <scope>IDENTIFICATION</scope>
</reference>
<keyword evidence="2 4" id="KW-0863">Zinc-finger</keyword>
<evidence type="ECO:0000256" key="3">
    <source>
        <dbReference type="ARBA" id="ARBA00022833"/>
    </source>
</evidence>
<dbReference type="InterPro" id="IPR001841">
    <property type="entry name" value="Znf_RING"/>
</dbReference>
<dbReference type="SUPFAM" id="SSF57850">
    <property type="entry name" value="RING/U-box"/>
    <property type="match status" value="1"/>
</dbReference>
<dbReference type="PANTHER" id="PTHR24103">
    <property type="entry name" value="E3 UBIQUITIN-PROTEIN LIGASE TRIM"/>
    <property type="match status" value="1"/>
</dbReference>
<dbReference type="Pfam" id="PF13765">
    <property type="entry name" value="PRY"/>
    <property type="match status" value="1"/>
</dbReference>
<dbReference type="Gene3D" id="3.30.160.60">
    <property type="entry name" value="Classic Zinc Finger"/>
    <property type="match status" value="1"/>
</dbReference>
<protein>
    <submittedName>
        <fullName evidence="10">Tripartite motif-containing protein 10-like</fullName>
    </submittedName>
</protein>
<dbReference type="InterPro" id="IPR006574">
    <property type="entry name" value="PRY"/>
</dbReference>
<dbReference type="CDD" id="cd16598">
    <property type="entry name" value="RING-HC_TRIM26_C-IV"/>
    <property type="match status" value="1"/>
</dbReference>
<organism evidence="9 10">
    <name type="scientific">Alligator sinensis</name>
    <name type="common">Chinese alligator</name>
    <dbReference type="NCBI Taxonomy" id="38654"/>
    <lineage>
        <taxon>Eukaryota</taxon>
        <taxon>Metazoa</taxon>
        <taxon>Chordata</taxon>
        <taxon>Craniata</taxon>
        <taxon>Vertebrata</taxon>
        <taxon>Euteleostomi</taxon>
        <taxon>Archelosauria</taxon>
        <taxon>Archosauria</taxon>
        <taxon>Crocodylia</taxon>
        <taxon>Alligatoridae</taxon>
        <taxon>Alligatorinae</taxon>
        <taxon>Alligator</taxon>
    </lineage>
</organism>
<proteinExistence type="predicted"/>
<dbReference type="GeneID" id="112552080"/>
<name>A0A3Q0HP33_ALLSI</name>
<dbReference type="Pfam" id="PF00643">
    <property type="entry name" value="zf-B_box"/>
    <property type="match status" value="1"/>
</dbReference>
<keyword evidence="1" id="KW-0479">Metal-binding</keyword>
<dbReference type="InterPro" id="IPR017907">
    <property type="entry name" value="Znf_RING_CS"/>
</dbReference>
<dbReference type="SMART" id="SM00336">
    <property type="entry name" value="BBOX"/>
    <property type="match status" value="1"/>
</dbReference>
<evidence type="ECO:0000256" key="4">
    <source>
        <dbReference type="PROSITE-ProRule" id="PRU00024"/>
    </source>
</evidence>
<evidence type="ECO:0000259" key="7">
    <source>
        <dbReference type="PROSITE" id="PS50119"/>
    </source>
</evidence>
<dbReference type="PRINTS" id="PR01407">
    <property type="entry name" value="BUTYPHLNCDUF"/>
</dbReference>
<accession>A0A3Q0HP33</accession>
<dbReference type="PROSITE" id="PS50089">
    <property type="entry name" value="ZF_RING_2"/>
    <property type="match status" value="1"/>
</dbReference>
<feature type="coiled-coil region" evidence="5">
    <location>
        <begin position="137"/>
        <end position="236"/>
    </location>
</feature>
<dbReference type="InterPro" id="IPR050143">
    <property type="entry name" value="TRIM/RBCC"/>
</dbReference>
<gene>
    <name evidence="10" type="primary">LOC112552080</name>
</gene>
<dbReference type="PROSITE" id="PS00518">
    <property type="entry name" value="ZF_RING_1"/>
    <property type="match status" value="1"/>
</dbReference>
<dbReference type="RefSeq" id="XP_025072375.1">
    <property type="nucleotide sequence ID" value="XM_025216590.1"/>
</dbReference>
<evidence type="ECO:0000313" key="9">
    <source>
        <dbReference type="Proteomes" id="UP000189705"/>
    </source>
</evidence>
<dbReference type="InterPro" id="IPR043136">
    <property type="entry name" value="B30.2/SPRY_sf"/>
</dbReference>
<dbReference type="FunFam" id="2.60.120.920:FF:000004">
    <property type="entry name" value="Butyrophilin subfamily 1 member A1"/>
    <property type="match status" value="1"/>
</dbReference>
<dbReference type="PROSITE" id="PS50119">
    <property type="entry name" value="ZF_BBOX"/>
    <property type="match status" value="1"/>
</dbReference>
<dbReference type="Pfam" id="PF15227">
    <property type="entry name" value="zf-C3HC4_4"/>
    <property type="match status" value="1"/>
</dbReference>
<dbReference type="InterPro" id="IPR003879">
    <property type="entry name" value="Butyrophylin_SPRY"/>
</dbReference>
<dbReference type="SMART" id="SM00589">
    <property type="entry name" value="PRY"/>
    <property type="match status" value="1"/>
</dbReference>
<dbReference type="PROSITE" id="PS50188">
    <property type="entry name" value="B302_SPRY"/>
    <property type="match status" value="1"/>
</dbReference>
<evidence type="ECO:0000256" key="5">
    <source>
        <dbReference type="SAM" id="Coils"/>
    </source>
</evidence>
<dbReference type="SUPFAM" id="SSF49899">
    <property type="entry name" value="Concanavalin A-like lectins/glucanases"/>
    <property type="match status" value="1"/>
</dbReference>
<feature type="domain" description="RING-type" evidence="6">
    <location>
        <begin position="16"/>
        <end position="59"/>
    </location>
</feature>
<dbReference type="Gene3D" id="3.30.40.10">
    <property type="entry name" value="Zinc/RING finger domain, C3HC4 (zinc finger)"/>
    <property type="match status" value="1"/>
</dbReference>
<dbReference type="AlphaFoldDB" id="A0A3Q0HP33"/>
<sequence>MATARPGQGIQEEIKCPICLEHLTNPVTLECGHNFCQACINDYCETWEQHGPLECPVCRARFQKGNLHPNWQLGNLVDSIKQLQLVPGVVDLCVKHKKELNLFCWEDGVAVCVVCERSPEHRSHSVLLIEEAAQKYKEQIQPELESLRKERKRLEAQRVSESQKHQEYQEKTKAARQKIVSESQRLHQFIEQQKQLQLARLAELEREIEVIQEETVTKLSQEISCLDSLIREMEDKCQQPPVDLLQDIRSTLSRCKKGQFQLPAGISPELQTRLKSFNGLNLREMISLFQDTLQSYLKEGSYPKVTVTLDPDTAHPHLFLSDDGRSVRCTIIRQRLPDNPDRFYTYSYVLGREGFITGRHCWEVEVEVGEEAFWAVGVARESVKRKRLIHLSPEWGIWAVQCSRSQVQALTCPKPTALSLCRVPSRIRVCLDCAAGRVSFLDADTKAPIFTFPPASFSGDRIHPWFWLRDDGAELRLCH</sequence>
<dbReference type="Gene3D" id="2.60.120.920">
    <property type="match status" value="1"/>
</dbReference>
<dbReference type="InterPro" id="IPR001870">
    <property type="entry name" value="B30.2/SPRY"/>
</dbReference>
<dbReference type="InterPro" id="IPR013083">
    <property type="entry name" value="Znf_RING/FYVE/PHD"/>
</dbReference>
<dbReference type="Pfam" id="PF00622">
    <property type="entry name" value="SPRY"/>
    <property type="match status" value="1"/>
</dbReference>
<feature type="domain" description="B30.2/SPRY" evidence="8">
    <location>
        <begin position="287"/>
        <end position="479"/>
    </location>
</feature>
<dbReference type="Proteomes" id="UP000189705">
    <property type="component" value="Unplaced"/>
</dbReference>
<evidence type="ECO:0000313" key="10">
    <source>
        <dbReference type="RefSeq" id="XP_025072375.1"/>
    </source>
</evidence>
<dbReference type="GO" id="GO:0008270">
    <property type="term" value="F:zinc ion binding"/>
    <property type="evidence" value="ECO:0007669"/>
    <property type="project" value="UniProtKB-KW"/>
</dbReference>
<dbReference type="KEGG" id="asn:112552080"/>
<dbReference type="InterPro" id="IPR000315">
    <property type="entry name" value="Znf_B-box"/>
</dbReference>
<dbReference type="SMART" id="SM00184">
    <property type="entry name" value="RING"/>
    <property type="match status" value="1"/>
</dbReference>
<evidence type="ECO:0000259" key="8">
    <source>
        <dbReference type="PROSITE" id="PS50188"/>
    </source>
</evidence>
<dbReference type="InterPro" id="IPR003877">
    <property type="entry name" value="SPRY_dom"/>
</dbReference>
<dbReference type="SMART" id="SM00449">
    <property type="entry name" value="SPRY"/>
    <property type="match status" value="1"/>
</dbReference>
<keyword evidence="5" id="KW-0175">Coiled coil</keyword>
<feature type="domain" description="B box-type" evidence="7">
    <location>
        <begin position="92"/>
        <end position="129"/>
    </location>
</feature>